<dbReference type="RefSeq" id="WP_014374097.1">
    <property type="nucleotide sequence ID" value="NC_016943.1"/>
</dbReference>
<feature type="compositionally biased region" description="Low complexity" evidence="1">
    <location>
        <begin position="40"/>
        <end position="68"/>
    </location>
</feature>
<dbReference type="EMBL" id="FO117623">
    <property type="protein sequence ID" value="CCG01180.1"/>
    <property type="molecule type" value="Genomic_DNA"/>
</dbReference>
<reference evidence="2 3" key="1">
    <citation type="journal article" date="2012" name="J. Bacteriol.">
        <title>Genome Sequence of Blastococcus saxobsidens DD2, a Stone-Inhabiting Bacterium.</title>
        <authorList>
            <person name="Chouaia B."/>
            <person name="Crotti E."/>
            <person name="Brusetti L."/>
            <person name="Daffonchio D."/>
            <person name="Essoussi I."/>
            <person name="Nouioui I."/>
            <person name="Sbissi I."/>
            <person name="Ghodhbane-Gtari F."/>
            <person name="Gtari M."/>
            <person name="Vacherie B."/>
            <person name="Barbe V."/>
            <person name="Medigue C."/>
            <person name="Gury J."/>
            <person name="Pujic P."/>
            <person name="Normand P."/>
        </authorList>
    </citation>
    <scope>NUCLEOTIDE SEQUENCE [LARGE SCALE GENOMIC DNA]</scope>
    <source>
        <strain evidence="2 3">DD2</strain>
    </source>
</reference>
<dbReference type="STRING" id="1146883.BLASA_0201"/>
<evidence type="ECO:0000313" key="2">
    <source>
        <dbReference type="EMBL" id="CCG01180.1"/>
    </source>
</evidence>
<proteinExistence type="predicted"/>
<feature type="region of interest" description="Disordered" evidence="1">
    <location>
        <begin position="40"/>
        <end position="85"/>
    </location>
</feature>
<keyword evidence="3" id="KW-1185">Reference proteome</keyword>
<reference evidence="3" key="2">
    <citation type="submission" date="2012-02" db="EMBL/GenBank/DDBJ databases">
        <title>Complete genome sequence of Blastococcus saxobsidens strain DD2.</title>
        <authorList>
            <person name="Genoscope."/>
        </authorList>
    </citation>
    <scope>NUCLEOTIDE SEQUENCE [LARGE SCALE GENOMIC DNA]</scope>
    <source>
        <strain evidence="3">DD2</strain>
    </source>
</reference>
<accession>H6RL50</accession>
<evidence type="ECO:0000256" key="1">
    <source>
        <dbReference type="SAM" id="MobiDB-lite"/>
    </source>
</evidence>
<protein>
    <submittedName>
        <fullName evidence="2">Uncharacterized protein</fullName>
    </submittedName>
</protein>
<organism evidence="2 3">
    <name type="scientific">Blastococcus saxobsidens (strain DD2)</name>
    <dbReference type="NCBI Taxonomy" id="1146883"/>
    <lineage>
        <taxon>Bacteria</taxon>
        <taxon>Bacillati</taxon>
        <taxon>Actinomycetota</taxon>
        <taxon>Actinomycetes</taxon>
        <taxon>Geodermatophilales</taxon>
        <taxon>Geodermatophilaceae</taxon>
        <taxon>Blastococcus</taxon>
    </lineage>
</organism>
<gene>
    <name evidence="2" type="ordered locus">BLASA_0201</name>
</gene>
<sequence>MARSAGSSVRSSAGGGRGLLGRSLIVGAVAAAVVAGSATGALAGPKKSDPVAPTTVTGTVAPAPDAAPSSGRMWASGPSFGRMWA</sequence>
<name>H6RL50_BLASD</name>
<dbReference type="AlphaFoldDB" id="H6RL50"/>
<dbReference type="HOGENOM" id="CLU_2506113_0_0_11"/>
<dbReference type="Proteomes" id="UP000007517">
    <property type="component" value="Chromosome"/>
</dbReference>
<dbReference type="KEGG" id="bsd:BLASA_0201"/>
<evidence type="ECO:0000313" key="3">
    <source>
        <dbReference type="Proteomes" id="UP000007517"/>
    </source>
</evidence>